<feature type="active site" description="Nucleophile" evidence="7">
    <location>
        <position position="412"/>
    </location>
</feature>
<feature type="active site" evidence="7">
    <location>
        <position position="513"/>
    </location>
</feature>
<dbReference type="Gene3D" id="3.40.50.300">
    <property type="entry name" value="P-loop containing nucleotide triphosphate hydrolases"/>
    <property type="match status" value="1"/>
</dbReference>
<dbReference type="Proteomes" id="UP000010816">
    <property type="component" value="Chromosome"/>
</dbReference>
<evidence type="ECO:0000313" key="10">
    <source>
        <dbReference type="EMBL" id="AGA89331.1"/>
    </source>
</evidence>
<dbReference type="GO" id="GO:0015420">
    <property type="term" value="F:ABC-type vitamin B12 transporter activity"/>
    <property type="evidence" value="ECO:0007669"/>
    <property type="project" value="UniProtKB-UniRule"/>
</dbReference>
<evidence type="ECO:0000259" key="8">
    <source>
        <dbReference type="Pfam" id="PF01656"/>
    </source>
</evidence>
<dbReference type="PANTHER" id="PTHR21343">
    <property type="entry name" value="DETHIOBIOTIN SYNTHETASE"/>
    <property type="match status" value="1"/>
</dbReference>
<accession>L0GTK3</accession>
<dbReference type="EMBL" id="CP003051">
    <property type="protein sequence ID" value="AGA89331.1"/>
    <property type="molecule type" value="Genomic_DNA"/>
</dbReference>
<keyword evidence="4 7" id="KW-0169">Cobalamin biosynthesis</keyword>
<feature type="domain" description="CobB/CobQ-like glutamine amidotransferase" evidence="9">
    <location>
        <begin position="333"/>
        <end position="519"/>
    </location>
</feature>
<evidence type="ECO:0000259" key="9">
    <source>
        <dbReference type="Pfam" id="PF07685"/>
    </source>
</evidence>
<dbReference type="GO" id="GO:0003824">
    <property type="term" value="F:catalytic activity"/>
    <property type="evidence" value="ECO:0007669"/>
    <property type="project" value="InterPro"/>
</dbReference>
<evidence type="ECO:0000256" key="3">
    <source>
        <dbReference type="ARBA" id="ARBA00019833"/>
    </source>
</evidence>
<dbReference type="NCBIfam" id="TIGR00313">
    <property type="entry name" value="cobQ"/>
    <property type="match status" value="1"/>
</dbReference>
<dbReference type="STRING" id="765912.Thimo_0473"/>
<keyword evidence="11" id="KW-1185">Reference proteome</keyword>
<dbReference type="AlphaFoldDB" id="L0GTK3"/>
<comment type="function">
    <text evidence="6 7">Catalyzes amidations at positions B, D, E, and G on adenosylcobyrinic A,C-diamide. NH(2) groups are provided by glutamine, and one molecule of ATP is hydrogenolyzed for each amidation.</text>
</comment>
<dbReference type="GO" id="GO:0009236">
    <property type="term" value="P:cobalamin biosynthetic process"/>
    <property type="evidence" value="ECO:0007669"/>
    <property type="project" value="UniProtKB-UniRule"/>
</dbReference>
<sequence length="567" mass="59624">MADDGVPLGYRAGSAKRAFGDAARLGLILAVASDHRALSNGGHRDPTPSAMPADPKIPDCNPSLSPRRARLLMIQGTSADVGKSLLVAGLCRAYTRRGLVVRPFKAQNMSNNAAVTVDGDGAPGPDGNAHRGEIGRAQALQARACRAPCSVHMNPVLLKPQSDLDSQVVLRGRALGTFSASTYQALKPTLMPQVLESLARLAAEADLILVEGAGSGAERYLRAQDITNMGLAEAADLPVVLLGDDSRGGVTAAVLGSHALWSPSERARVAGVLVNKFRGDPAVFAPACDDMTVATGWPCLGLVGWFAGAQGLPPEDSLALDKPTTDGGAGLIVAVPRLPRIANFDDLAPLAAEPGIALRWVPSGQPLPREADLVLLPGSKSTRADLARLRAEGWDRDIHCHLRQGGRVVGLCAGFQMLGRTIRDPLGIEGAPGETPGLGLLDIETEIVAEKRLVELDAVDRRSGQRVSGYEMHMGRTRGAGLERPWLLLDEGGAVRPEGAVSPDGRVMGAYVHGLFGADGFRHHWLAGLGHAGRLADHEGRIDATLDALAEQLESDIDLDRLLALAR</sequence>
<evidence type="ECO:0000313" key="11">
    <source>
        <dbReference type="Proteomes" id="UP000010816"/>
    </source>
</evidence>
<organism evidence="10 11">
    <name type="scientific">Thioflavicoccus mobilis 8321</name>
    <dbReference type="NCBI Taxonomy" id="765912"/>
    <lineage>
        <taxon>Bacteria</taxon>
        <taxon>Pseudomonadati</taxon>
        <taxon>Pseudomonadota</taxon>
        <taxon>Gammaproteobacteria</taxon>
        <taxon>Chromatiales</taxon>
        <taxon>Chromatiaceae</taxon>
        <taxon>Thioflavicoccus</taxon>
    </lineage>
</organism>
<keyword evidence="5 7" id="KW-0315">Glutamine amidotransferase</keyword>
<dbReference type="RefSeq" id="WP_015279479.1">
    <property type="nucleotide sequence ID" value="NC_019940.1"/>
</dbReference>
<evidence type="ECO:0000256" key="2">
    <source>
        <dbReference type="ARBA" id="ARBA00006205"/>
    </source>
</evidence>
<dbReference type="SUPFAM" id="SSF52540">
    <property type="entry name" value="P-loop containing nucleoside triphosphate hydrolases"/>
    <property type="match status" value="1"/>
</dbReference>
<comment type="pathway">
    <text evidence="1 7">Cofactor biosynthesis; adenosylcobalamin biosynthesis.</text>
</comment>
<feature type="domain" description="CobQ/CobB/MinD/ParA nucleotide binding" evidence="8">
    <location>
        <begin position="72"/>
        <end position="305"/>
    </location>
</feature>
<evidence type="ECO:0000256" key="7">
    <source>
        <dbReference type="HAMAP-Rule" id="MF_00028"/>
    </source>
</evidence>
<dbReference type="Gene3D" id="3.40.50.880">
    <property type="match status" value="1"/>
</dbReference>
<dbReference type="InterPro" id="IPR029062">
    <property type="entry name" value="Class_I_gatase-like"/>
</dbReference>
<dbReference type="PROSITE" id="PS51274">
    <property type="entry name" value="GATASE_COBBQ"/>
    <property type="match status" value="1"/>
</dbReference>
<dbReference type="InterPro" id="IPR002586">
    <property type="entry name" value="CobQ/CobB/MinD/ParA_Nub-bd_dom"/>
</dbReference>
<dbReference type="InterPro" id="IPR011698">
    <property type="entry name" value="GATase_3"/>
</dbReference>
<comment type="similarity">
    <text evidence="2 7">Belongs to the CobB/CobQ family. CobQ subfamily.</text>
</comment>
<name>L0GTK3_9GAMM</name>
<dbReference type="HAMAP" id="MF_00028">
    <property type="entry name" value="CobQ"/>
    <property type="match status" value="1"/>
</dbReference>
<gene>
    <name evidence="7" type="primary">cobQ</name>
    <name evidence="10" type="ORF">Thimo_0473</name>
</gene>
<proteinExistence type="inferred from homology"/>
<dbReference type="PATRIC" id="fig|765912.4.peg.457"/>
<evidence type="ECO:0000256" key="1">
    <source>
        <dbReference type="ARBA" id="ARBA00004953"/>
    </source>
</evidence>
<dbReference type="InterPro" id="IPR027417">
    <property type="entry name" value="P-loop_NTPase"/>
</dbReference>
<dbReference type="UniPathway" id="UPA00148"/>
<protein>
    <recommendedName>
        <fullName evidence="3 7">Cobyric acid synthase</fullName>
    </recommendedName>
</protein>
<dbReference type="eggNOG" id="COG1492">
    <property type="taxonomic scope" value="Bacteria"/>
</dbReference>
<dbReference type="SUPFAM" id="SSF52317">
    <property type="entry name" value="Class I glutamine amidotransferase-like"/>
    <property type="match status" value="1"/>
</dbReference>
<evidence type="ECO:0000256" key="4">
    <source>
        <dbReference type="ARBA" id="ARBA00022573"/>
    </source>
</evidence>
<dbReference type="CDD" id="cd01750">
    <property type="entry name" value="GATase1_CobQ"/>
    <property type="match status" value="1"/>
</dbReference>
<evidence type="ECO:0000256" key="6">
    <source>
        <dbReference type="ARBA" id="ARBA00025166"/>
    </source>
</evidence>
<dbReference type="InterPro" id="IPR004459">
    <property type="entry name" value="CobQ_synth"/>
</dbReference>
<reference evidence="10 11" key="1">
    <citation type="submission" date="2011-09" db="EMBL/GenBank/DDBJ databases">
        <title>Complete sequence of chromosome of Thioflavicoccus mobilis 8321.</title>
        <authorList>
            <consortium name="US DOE Joint Genome Institute"/>
            <person name="Lucas S."/>
            <person name="Han J."/>
            <person name="Lapidus A."/>
            <person name="Cheng J.-F."/>
            <person name="Goodwin L."/>
            <person name="Pitluck S."/>
            <person name="Peters L."/>
            <person name="Ovchinnikova G."/>
            <person name="Lu M."/>
            <person name="Detter J.C."/>
            <person name="Han C."/>
            <person name="Tapia R."/>
            <person name="Land M."/>
            <person name="Hauser L."/>
            <person name="Kyrpides N."/>
            <person name="Ivanova N."/>
            <person name="Pagani I."/>
            <person name="Vogl K."/>
            <person name="Liu Z."/>
            <person name="Imhoff J."/>
            <person name="Thiel V."/>
            <person name="Frigaard N.-U."/>
            <person name="Bryant D."/>
            <person name="Woyke T."/>
        </authorList>
    </citation>
    <scope>NUCLEOTIDE SEQUENCE [LARGE SCALE GENOMIC DNA]</scope>
    <source>
        <strain evidence="10 11">8321</strain>
    </source>
</reference>
<dbReference type="InterPro" id="IPR033949">
    <property type="entry name" value="CobQ_GATase1"/>
</dbReference>
<dbReference type="HOGENOM" id="CLU_019250_2_2_6"/>
<dbReference type="NCBIfam" id="NF001989">
    <property type="entry name" value="PRK00784.1"/>
    <property type="match status" value="1"/>
</dbReference>
<evidence type="ECO:0000256" key="5">
    <source>
        <dbReference type="ARBA" id="ARBA00022962"/>
    </source>
</evidence>
<dbReference type="Pfam" id="PF01656">
    <property type="entry name" value="CbiA"/>
    <property type="match status" value="1"/>
</dbReference>
<dbReference type="Pfam" id="PF07685">
    <property type="entry name" value="GATase_3"/>
    <property type="match status" value="1"/>
</dbReference>
<dbReference type="KEGG" id="tmb:Thimo_0473"/>
<dbReference type="PANTHER" id="PTHR21343:SF1">
    <property type="entry name" value="COBYRIC ACID SYNTHASE"/>
    <property type="match status" value="1"/>
</dbReference>